<reference evidence="2 3" key="1">
    <citation type="journal article" date="2024" name="IMA Fungus">
        <title>Apiospora arundinis, a panoply of carbohydrate-active enzymes and secondary metabolites.</title>
        <authorList>
            <person name="Sorensen T."/>
            <person name="Petersen C."/>
            <person name="Muurmann A.T."/>
            <person name="Christiansen J.V."/>
            <person name="Brundto M.L."/>
            <person name="Overgaard C.K."/>
            <person name="Boysen A.T."/>
            <person name="Wollenberg R.D."/>
            <person name="Larsen T.O."/>
            <person name="Sorensen J.L."/>
            <person name="Nielsen K.L."/>
            <person name="Sondergaard T.E."/>
        </authorList>
    </citation>
    <scope>NUCLEOTIDE SEQUENCE [LARGE SCALE GENOMIC DNA]</scope>
    <source>
        <strain evidence="2 3">AAU 773</strain>
    </source>
</reference>
<protein>
    <submittedName>
        <fullName evidence="2">Uncharacterized protein</fullName>
    </submittedName>
</protein>
<keyword evidence="3" id="KW-1185">Reference proteome</keyword>
<proteinExistence type="predicted"/>
<feature type="compositionally biased region" description="Polar residues" evidence="1">
    <location>
        <begin position="128"/>
        <end position="143"/>
    </location>
</feature>
<organism evidence="2 3">
    <name type="scientific">Apiospora arundinis</name>
    <dbReference type="NCBI Taxonomy" id="335852"/>
    <lineage>
        <taxon>Eukaryota</taxon>
        <taxon>Fungi</taxon>
        <taxon>Dikarya</taxon>
        <taxon>Ascomycota</taxon>
        <taxon>Pezizomycotina</taxon>
        <taxon>Sordariomycetes</taxon>
        <taxon>Xylariomycetidae</taxon>
        <taxon>Amphisphaeriales</taxon>
        <taxon>Apiosporaceae</taxon>
        <taxon>Apiospora</taxon>
    </lineage>
</organism>
<feature type="region of interest" description="Disordered" evidence="1">
    <location>
        <begin position="42"/>
        <end position="69"/>
    </location>
</feature>
<evidence type="ECO:0000313" key="2">
    <source>
        <dbReference type="EMBL" id="KAK8873906.1"/>
    </source>
</evidence>
<sequence length="152" mass="16276">MIAISTSSGGLARLAGWLAGLSKALSPIRRAAIEHTTGRPYNPCGVMDEAETGSAGESPEIPSKTAVDEDRYPLESYAEISRGPTSADPLVVSGLGSMLQSPEALDTLKRFVYRLWRKAQQRARSAETDTCTLASNESSSSADFQLHPTDFN</sequence>
<accession>A0ABR2J889</accession>
<comment type="caution">
    <text evidence="2">The sequence shown here is derived from an EMBL/GenBank/DDBJ whole genome shotgun (WGS) entry which is preliminary data.</text>
</comment>
<feature type="region of interest" description="Disordered" evidence="1">
    <location>
        <begin position="125"/>
        <end position="152"/>
    </location>
</feature>
<evidence type="ECO:0000313" key="3">
    <source>
        <dbReference type="Proteomes" id="UP001390339"/>
    </source>
</evidence>
<evidence type="ECO:0000256" key="1">
    <source>
        <dbReference type="SAM" id="MobiDB-lite"/>
    </source>
</evidence>
<dbReference type="Proteomes" id="UP001390339">
    <property type="component" value="Unassembled WGS sequence"/>
</dbReference>
<gene>
    <name evidence="2" type="ORF">PGQ11_004420</name>
</gene>
<dbReference type="EMBL" id="JAPCWZ010000003">
    <property type="protein sequence ID" value="KAK8873906.1"/>
    <property type="molecule type" value="Genomic_DNA"/>
</dbReference>
<name>A0ABR2J889_9PEZI</name>